<protein>
    <submittedName>
        <fullName evidence="2">Uncharacterized protein</fullName>
    </submittedName>
</protein>
<feature type="transmembrane region" description="Helical" evidence="1">
    <location>
        <begin position="7"/>
        <end position="28"/>
    </location>
</feature>
<dbReference type="AlphaFoldDB" id="A0A0G1YA06"/>
<organism evidence="2 3">
    <name type="scientific">Candidatus Gottesmanbacteria bacterium GW2011_GWB1_49_7</name>
    <dbReference type="NCBI Taxonomy" id="1618448"/>
    <lineage>
        <taxon>Bacteria</taxon>
        <taxon>Candidatus Gottesmaniibacteriota</taxon>
    </lineage>
</organism>
<evidence type="ECO:0000313" key="2">
    <source>
        <dbReference type="EMBL" id="KKW11737.1"/>
    </source>
</evidence>
<evidence type="ECO:0000313" key="3">
    <source>
        <dbReference type="Proteomes" id="UP000034588"/>
    </source>
</evidence>
<dbReference type="Proteomes" id="UP000034588">
    <property type="component" value="Unassembled WGS sequence"/>
</dbReference>
<reference evidence="2 3" key="1">
    <citation type="journal article" date="2015" name="Nature">
        <title>rRNA introns, odd ribosomes, and small enigmatic genomes across a large radiation of phyla.</title>
        <authorList>
            <person name="Brown C.T."/>
            <person name="Hug L.A."/>
            <person name="Thomas B.C."/>
            <person name="Sharon I."/>
            <person name="Castelle C.J."/>
            <person name="Singh A."/>
            <person name="Wilkins M.J."/>
            <person name="Williams K.H."/>
            <person name="Banfield J.F."/>
        </authorList>
    </citation>
    <scope>NUCLEOTIDE SEQUENCE [LARGE SCALE GENOMIC DNA]</scope>
</reference>
<comment type="caution">
    <text evidence="2">The sequence shown here is derived from an EMBL/GenBank/DDBJ whole genome shotgun (WGS) entry which is preliminary data.</text>
</comment>
<keyword evidence="1" id="KW-0812">Transmembrane</keyword>
<keyword evidence="1" id="KW-0472">Membrane</keyword>
<name>A0A0G1YA06_9BACT</name>
<gene>
    <name evidence="2" type="ORF">UY48_C0013G0018</name>
</gene>
<proteinExistence type="predicted"/>
<accession>A0A0G1YA06</accession>
<evidence type="ECO:0000256" key="1">
    <source>
        <dbReference type="SAM" id="Phobius"/>
    </source>
</evidence>
<keyword evidence="1" id="KW-1133">Transmembrane helix</keyword>
<dbReference type="EMBL" id="LCQD01000013">
    <property type="protein sequence ID" value="KKW11737.1"/>
    <property type="molecule type" value="Genomic_DNA"/>
</dbReference>
<sequence>MDEFNIVRLTILSVSFLIGFIGIGIGMATELIQLIVPSLIVVILCVIDIGVLLKTIKLELK</sequence>
<feature type="transmembrane region" description="Helical" evidence="1">
    <location>
        <begin position="34"/>
        <end position="53"/>
    </location>
</feature>